<dbReference type="RefSeq" id="XP_030982463.1">
    <property type="nucleotide sequence ID" value="XM_031125286.1"/>
</dbReference>
<feature type="compositionally biased region" description="Polar residues" evidence="1">
    <location>
        <begin position="35"/>
        <end position="54"/>
    </location>
</feature>
<reference evidence="3" key="3">
    <citation type="submission" date="2025-08" db="UniProtKB">
        <authorList>
            <consortium name="RefSeq"/>
        </authorList>
    </citation>
    <scope>IDENTIFICATION</scope>
    <source>
        <strain evidence="3">NI907</strain>
    </source>
</reference>
<evidence type="ECO:0000313" key="2">
    <source>
        <dbReference type="Proteomes" id="UP000515153"/>
    </source>
</evidence>
<dbReference type="KEGG" id="pgri:PgNI_05252"/>
<reference evidence="3" key="2">
    <citation type="submission" date="2019-10" db="EMBL/GenBank/DDBJ databases">
        <authorList>
            <consortium name="NCBI Genome Project"/>
        </authorList>
    </citation>
    <scope>NUCLEOTIDE SEQUENCE</scope>
    <source>
        <strain evidence="3">NI907</strain>
    </source>
</reference>
<proteinExistence type="predicted"/>
<dbReference type="AlphaFoldDB" id="A0A6P8B5L9"/>
<protein>
    <submittedName>
        <fullName evidence="3">Uncharacterized protein</fullName>
    </submittedName>
</protein>
<keyword evidence="2" id="KW-1185">Reference proteome</keyword>
<evidence type="ECO:0000313" key="3">
    <source>
        <dbReference type="RefSeq" id="XP_030982463.1"/>
    </source>
</evidence>
<gene>
    <name evidence="3" type="ORF">PgNI_05252</name>
</gene>
<sequence length="130" mass="14059">MSWSLSRPAQPGVAYGWLRSPRWSTLDLGTFGGNEAQSNGNVEQGGTTETTGHLINNPVFPEDWTSGTSRAVMKDCIDGWVIYAAKPSAFWARDTTSRYGQKLRRTAACVVGDSASMNCCELTHSVPVAT</sequence>
<dbReference type="GeneID" id="41960195"/>
<dbReference type="Proteomes" id="UP000515153">
    <property type="component" value="Chromosome I"/>
</dbReference>
<name>A0A6P8B5L9_PYRGI</name>
<reference evidence="2 3" key="1">
    <citation type="journal article" date="2019" name="Mol. Biol. Evol.">
        <title>Blast fungal genomes show frequent chromosomal changes, gene gains and losses, and effector gene turnover.</title>
        <authorList>
            <person name="Gomez Luciano L.B."/>
            <person name="Jason Tsai I."/>
            <person name="Chuma I."/>
            <person name="Tosa Y."/>
            <person name="Chen Y.H."/>
            <person name="Li J.Y."/>
            <person name="Li M.Y."/>
            <person name="Jade Lu M.Y."/>
            <person name="Nakayashiki H."/>
            <person name="Li W.H."/>
        </authorList>
    </citation>
    <scope>NUCLEOTIDE SEQUENCE [LARGE SCALE GENOMIC DNA]</scope>
    <source>
        <strain evidence="2 3">NI907</strain>
    </source>
</reference>
<feature type="region of interest" description="Disordered" evidence="1">
    <location>
        <begin position="34"/>
        <end position="54"/>
    </location>
</feature>
<accession>A0A6P8B5L9</accession>
<evidence type="ECO:0000256" key="1">
    <source>
        <dbReference type="SAM" id="MobiDB-lite"/>
    </source>
</evidence>
<organism evidence="2 3">
    <name type="scientific">Pyricularia grisea</name>
    <name type="common">Crabgrass-specific blast fungus</name>
    <name type="synonym">Magnaporthe grisea</name>
    <dbReference type="NCBI Taxonomy" id="148305"/>
    <lineage>
        <taxon>Eukaryota</taxon>
        <taxon>Fungi</taxon>
        <taxon>Dikarya</taxon>
        <taxon>Ascomycota</taxon>
        <taxon>Pezizomycotina</taxon>
        <taxon>Sordariomycetes</taxon>
        <taxon>Sordariomycetidae</taxon>
        <taxon>Magnaporthales</taxon>
        <taxon>Pyriculariaceae</taxon>
        <taxon>Pyricularia</taxon>
    </lineage>
</organism>